<dbReference type="OrthoDB" id="9983560at2759"/>
<accession>A0A067SUJ4</accession>
<organism evidence="4 5">
    <name type="scientific">Galerina marginata (strain CBS 339.88)</name>
    <dbReference type="NCBI Taxonomy" id="685588"/>
    <lineage>
        <taxon>Eukaryota</taxon>
        <taxon>Fungi</taxon>
        <taxon>Dikarya</taxon>
        <taxon>Basidiomycota</taxon>
        <taxon>Agaricomycotina</taxon>
        <taxon>Agaricomycetes</taxon>
        <taxon>Agaricomycetidae</taxon>
        <taxon>Agaricales</taxon>
        <taxon>Agaricineae</taxon>
        <taxon>Strophariaceae</taxon>
        <taxon>Galerina</taxon>
    </lineage>
</organism>
<dbReference type="InterPro" id="IPR016166">
    <property type="entry name" value="FAD-bd_PCMH"/>
</dbReference>
<dbReference type="PROSITE" id="PS51387">
    <property type="entry name" value="FAD_PCMH"/>
    <property type="match status" value="1"/>
</dbReference>
<dbReference type="PANTHER" id="PTHR13878:SF91">
    <property type="entry name" value="FAD BINDING DOMAIN PROTEIN (AFU_ORTHOLOGUE AFUA_6G12070)-RELATED"/>
    <property type="match status" value="1"/>
</dbReference>
<dbReference type="GO" id="GO:0071949">
    <property type="term" value="F:FAD binding"/>
    <property type="evidence" value="ECO:0007669"/>
    <property type="project" value="InterPro"/>
</dbReference>
<keyword evidence="5" id="KW-1185">Reference proteome</keyword>
<dbReference type="HOGENOM" id="CLU_018354_4_0_1"/>
<dbReference type="Proteomes" id="UP000027222">
    <property type="component" value="Unassembled WGS sequence"/>
</dbReference>
<comment type="similarity">
    <text evidence="1">Belongs to the oxygen-dependent FAD-linked oxidoreductase family.</text>
</comment>
<dbReference type="SUPFAM" id="SSF56176">
    <property type="entry name" value="FAD-binding/transporter-associated domain-like"/>
    <property type="match status" value="1"/>
</dbReference>
<dbReference type="InterPro" id="IPR036318">
    <property type="entry name" value="FAD-bd_PCMH-like_sf"/>
</dbReference>
<reference evidence="5" key="1">
    <citation type="journal article" date="2014" name="Proc. Natl. Acad. Sci. U.S.A.">
        <title>Extensive sampling of basidiomycete genomes demonstrates inadequacy of the white-rot/brown-rot paradigm for wood decay fungi.</title>
        <authorList>
            <person name="Riley R."/>
            <person name="Salamov A.A."/>
            <person name="Brown D.W."/>
            <person name="Nagy L.G."/>
            <person name="Floudas D."/>
            <person name="Held B.W."/>
            <person name="Levasseur A."/>
            <person name="Lombard V."/>
            <person name="Morin E."/>
            <person name="Otillar R."/>
            <person name="Lindquist E.A."/>
            <person name="Sun H."/>
            <person name="LaButti K.M."/>
            <person name="Schmutz J."/>
            <person name="Jabbour D."/>
            <person name="Luo H."/>
            <person name="Baker S.E."/>
            <person name="Pisabarro A.G."/>
            <person name="Walton J.D."/>
            <person name="Blanchette R.A."/>
            <person name="Henrissat B."/>
            <person name="Martin F."/>
            <person name="Cullen D."/>
            <person name="Hibbett D.S."/>
            <person name="Grigoriev I.V."/>
        </authorList>
    </citation>
    <scope>NUCLEOTIDE SEQUENCE [LARGE SCALE GENOMIC DNA]</scope>
    <source>
        <strain evidence="5">CBS 339.88</strain>
    </source>
</reference>
<dbReference type="STRING" id="685588.A0A067SUJ4"/>
<dbReference type="PANTHER" id="PTHR13878">
    <property type="entry name" value="GULONOLACTONE OXIDASE"/>
    <property type="match status" value="1"/>
</dbReference>
<dbReference type="Gene3D" id="3.30.465.10">
    <property type="match status" value="2"/>
</dbReference>
<name>A0A067SUJ4_GALM3</name>
<dbReference type="InterPro" id="IPR016169">
    <property type="entry name" value="FAD-bd_PCMH_sub2"/>
</dbReference>
<protein>
    <recommendedName>
        <fullName evidence="3">FAD-binding PCMH-type domain-containing protein</fullName>
    </recommendedName>
</protein>
<dbReference type="InterPro" id="IPR050432">
    <property type="entry name" value="FAD-linked_Oxidoreductases_BP"/>
</dbReference>
<evidence type="ECO:0000259" key="3">
    <source>
        <dbReference type="PROSITE" id="PS51387"/>
    </source>
</evidence>
<evidence type="ECO:0000313" key="5">
    <source>
        <dbReference type="Proteomes" id="UP000027222"/>
    </source>
</evidence>
<evidence type="ECO:0000313" key="4">
    <source>
        <dbReference type="EMBL" id="KDR73742.1"/>
    </source>
</evidence>
<dbReference type="InterPro" id="IPR006094">
    <property type="entry name" value="Oxid_FAD_bind_N"/>
</dbReference>
<dbReference type="Pfam" id="PF01565">
    <property type="entry name" value="FAD_binding_4"/>
    <property type="match status" value="1"/>
</dbReference>
<evidence type="ECO:0000256" key="2">
    <source>
        <dbReference type="ARBA" id="ARBA00023002"/>
    </source>
</evidence>
<dbReference type="EMBL" id="KL142385">
    <property type="protein sequence ID" value="KDR73742.1"/>
    <property type="molecule type" value="Genomic_DNA"/>
</dbReference>
<dbReference type="Pfam" id="PF08031">
    <property type="entry name" value="BBE"/>
    <property type="match status" value="1"/>
</dbReference>
<dbReference type="InterPro" id="IPR012951">
    <property type="entry name" value="BBE"/>
</dbReference>
<proteinExistence type="inferred from homology"/>
<sequence>MAFDLNPGQSALFGSLSAGVADWAALNTTVGGRLHFGKPWAAPCFSQYNGDKVEPNESECAFVQQNFFNSHLNRSYAFGGYGATQFEGCMSTGDSCLLDFMNAGNPAAFASEQQCAQGSVPPFYIDVKHEKDVAAAFEFSKKQGVPLVIKNTGHDFKGRSSAPDSLALWMHNLKYFMHDANFVPEGCKVEGKSALTVGAGVQFQELFQFADAHGLQVGGGHSPLSPAYGLAVDRTLQYKVVTPDGVTRIANACQNEDLFFALRGGGGGTFGVVMEVTMLTSPRQSFRMANINWPAYNEHLKTVLDIYLNNVTTMAKEGWGGYLTPTLGNLILITPTQDLEAAQELMKPLVDFTTSVGGKSSVTEVSSMLEWFNGWVAGTAGTQDAVGLPTALTSRLVPAKNHETESGRAELRDALMSSFANSIFPQIHMTTPYGFSGTNVRETSVNPIWRSVLYQVIWVNSWFWDSPLADREMAYAQSTKAANFLRDITPEGGAYVNEADIHEPDHEASFWGEHYPRLLEIKKKYDPEHLLDCWHCVGWKGARDPQYKCYI</sequence>
<evidence type="ECO:0000256" key="1">
    <source>
        <dbReference type="ARBA" id="ARBA00005466"/>
    </source>
</evidence>
<feature type="domain" description="FAD-binding PCMH-type" evidence="3">
    <location>
        <begin position="117"/>
        <end position="283"/>
    </location>
</feature>
<dbReference type="AlphaFoldDB" id="A0A067SUJ4"/>
<gene>
    <name evidence="4" type="ORF">GALMADRAFT_630927</name>
</gene>
<dbReference type="GO" id="GO:0016491">
    <property type="term" value="F:oxidoreductase activity"/>
    <property type="evidence" value="ECO:0007669"/>
    <property type="project" value="UniProtKB-KW"/>
</dbReference>
<keyword evidence="2" id="KW-0560">Oxidoreductase</keyword>